<keyword evidence="2" id="KW-1185">Reference proteome</keyword>
<protein>
    <submittedName>
        <fullName evidence="1">Uncharacterized protein</fullName>
    </submittedName>
</protein>
<sequence>ARCDETDVWTGKAKLPSDSRFTYGTAHKMQAAISHKFGCDYGLGTQQWMEHPTIPA</sequence>
<organism evidence="1 2">
    <name type="scientific">Boletus edulis BED1</name>
    <dbReference type="NCBI Taxonomy" id="1328754"/>
    <lineage>
        <taxon>Eukaryota</taxon>
        <taxon>Fungi</taxon>
        <taxon>Dikarya</taxon>
        <taxon>Basidiomycota</taxon>
        <taxon>Agaricomycotina</taxon>
        <taxon>Agaricomycetes</taxon>
        <taxon>Agaricomycetidae</taxon>
        <taxon>Boletales</taxon>
        <taxon>Boletineae</taxon>
        <taxon>Boletaceae</taxon>
        <taxon>Boletoideae</taxon>
        <taxon>Boletus</taxon>
    </lineage>
</organism>
<name>A0AAD4C903_BOLED</name>
<dbReference type="AlphaFoldDB" id="A0AAD4C903"/>
<proteinExistence type="predicted"/>
<dbReference type="Proteomes" id="UP001194468">
    <property type="component" value="Unassembled WGS sequence"/>
</dbReference>
<evidence type="ECO:0000313" key="2">
    <source>
        <dbReference type="Proteomes" id="UP001194468"/>
    </source>
</evidence>
<reference evidence="1" key="2">
    <citation type="journal article" date="2020" name="Nat. Commun.">
        <title>Large-scale genome sequencing of mycorrhizal fungi provides insights into the early evolution of symbiotic traits.</title>
        <authorList>
            <person name="Miyauchi S."/>
            <person name="Kiss E."/>
            <person name="Kuo A."/>
            <person name="Drula E."/>
            <person name="Kohler A."/>
            <person name="Sanchez-Garcia M."/>
            <person name="Morin E."/>
            <person name="Andreopoulos B."/>
            <person name="Barry K.W."/>
            <person name="Bonito G."/>
            <person name="Buee M."/>
            <person name="Carver A."/>
            <person name="Chen C."/>
            <person name="Cichocki N."/>
            <person name="Clum A."/>
            <person name="Culley D."/>
            <person name="Crous P.W."/>
            <person name="Fauchery L."/>
            <person name="Girlanda M."/>
            <person name="Hayes R.D."/>
            <person name="Keri Z."/>
            <person name="LaButti K."/>
            <person name="Lipzen A."/>
            <person name="Lombard V."/>
            <person name="Magnuson J."/>
            <person name="Maillard F."/>
            <person name="Murat C."/>
            <person name="Nolan M."/>
            <person name="Ohm R.A."/>
            <person name="Pangilinan J."/>
            <person name="Pereira M.F."/>
            <person name="Perotto S."/>
            <person name="Peter M."/>
            <person name="Pfister S."/>
            <person name="Riley R."/>
            <person name="Sitrit Y."/>
            <person name="Stielow J.B."/>
            <person name="Szollosi G."/>
            <person name="Zifcakova L."/>
            <person name="Stursova M."/>
            <person name="Spatafora J.W."/>
            <person name="Tedersoo L."/>
            <person name="Vaario L.M."/>
            <person name="Yamada A."/>
            <person name="Yan M."/>
            <person name="Wang P."/>
            <person name="Xu J."/>
            <person name="Bruns T."/>
            <person name="Baldrian P."/>
            <person name="Vilgalys R."/>
            <person name="Dunand C."/>
            <person name="Henrissat B."/>
            <person name="Grigoriev I.V."/>
            <person name="Hibbett D."/>
            <person name="Nagy L.G."/>
            <person name="Martin F.M."/>
        </authorList>
    </citation>
    <scope>NUCLEOTIDE SEQUENCE</scope>
    <source>
        <strain evidence="1">BED1</strain>
    </source>
</reference>
<feature type="non-terminal residue" evidence="1">
    <location>
        <position position="1"/>
    </location>
</feature>
<comment type="caution">
    <text evidence="1">The sequence shown here is derived from an EMBL/GenBank/DDBJ whole genome shotgun (WGS) entry which is preliminary data.</text>
</comment>
<reference evidence="1" key="1">
    <citation type="submission" date="2019-10" db="EMBL/GenBank/DDBJ databases">
        <authorList>
            <consortium name="DOE Joint Genome Institute"/>
            <person name="Kuo A."/>
            <person name="Miyauchi S."/>
            <person name="Kiss E."/>
            <person name="Drula E."/>
            <person name="Kohler A."/>
            <person name="Sanchez-Garcia M."/>
            <person name="Andreopoulos B."/>
            <person name="Barry K.W."/>
            <person name="Bonito G."/>
            <person name="Buee M."/>
            <person name="Carver A."/>
            <person name="Chen C."/>
            <person name="Cichocki N."/>
            <person name="Clum A."/>
            <person name="Culley D."/>
            <person name="Crous P.W."/>
            <person name="Fauchery L."/>
            <person name="Girlanda M."/>
            <person name="Hayes R."/>
            <person name="Keri Z."/>
            <person name="LaButti K."/>
            <person name="Lipzen A."/>
            <person name="Lombard V."/>
            <person name="Magnuson J."/>
            <person name="Maillard F."/>
            <person name="Morin E."/>
            <person name="Murat C."/>
            <person name="Nolan M."/>
            <person name="Ohm R."/>
            <person name="Pangilinan J."/>
            <person name="Pereira M."/>
            <person name="Perotto S."/>
            <person name="Peter M."/>
            <person name="Riley R."/>
            <person name="Sitrit Y."/>
            <person name="Stielow B."/>
            <person name="Szollosi G."/>
            <person name="Zifcakova L."/>
            <person name="Stursova M."/>
            <person name="Spatafora J.W."/>
            <person name="Tedersoo L."/>
            <person name="Vaario L.-M."/>
            <person name="Yamada A."/>
            <person name="Yan M."/>
            <person name="Wang P."/>
            <person name="Xu J."/>
            <person name="Bruns T."/>
            <person name="Baldrian P."/>
            <person name="Vilgalys R."/>
            <person name="Henrissat B."/>
            <person name="Grigoriev I.V."/>
            <person name="Hibbett D."/>
            <person name="Nagy L.G."/>
            <person name="Martin F.M."/>
        </authorList>
    </citation>
    <scope>NUCLEOTIDE SEQUENCE</scope>
    <source>
        <strain evidence="1">BED1</strain>
    </source>
</reference>
<accession>A0AAD4C903</accession>
<dbReference type="EMBL" id="WHUW01000001">
    <property type="protein sequence ID" value="KAF8452163.1"/>
    <property type="molecule type" value="Genomic_DNA"/>
</dbReference>
<gene>
    <name evidence="1" type="ORF">L210DRAFT_3384542</name>
</gene>
<evidence type="ECO:0000313" key="1">
    <source>
        <dbReference type="EMBL" id="KAF8452163.1"/>
    </source>
</evidence>